<dbReference type="SUPFAM" id="SSF55383">
    <property type="entry name" value="Copper amine oxidase, domain N"/>
    <property type="match status" value="1"/>
</dbReference>
<name>A0ABU9VVX6_9CLOT</name>
<proteinExistence type="predicted"/>
<evidence type="ECO:0000259" key="3">
    <source>
        <dbReference type="SMART" id="SM00635"/>
    </source>
</evidence>
<evidence type="ECO:0000313" key="5">
    <source>
        <dbReference type="Proteomes" id="UP001407405"/>
    </source>
</evidence>
<comment type="caution">
    <text evidence="4">The sequence shown here is derived from an EMBL/GenBank/DDBJ whole genome shotgun (WGS) entry which is preliminary data.</text>
</comment>
<sequence>MKRQLGSNMGKRQVALILAIIMLLSLTVPAAAATGEAMKPQGTVAFIIDQQGYAIDGQWQPADVAPYIQDGRTMVPVRYVAAALGAHVSWNEASQQVTVNHGDDTIVMTIGSHQLMKNGQQAMVMDAVPVIVPPGRTMIPVSRVAEVLGVPFSWDEASRTAYFMPHTQKDDTTARVFDQPGVFGPEEGTETLQGNVLITADGVTLQNYVITGDLTIDEGVGEGDVSLENVEIQGDVHVYGGGENSILFNNVDVAGALVVNKVNGAIRILATGNTNIAVTVLESGAILVERALTGGGFETVEIAADIAAGQAIVIEGNVSRLNNQAANLDLTINGTVGALASTGDLTIKGKVTVTRTVTSGGNQFDLKTPDAAPRQSTTRDNTGSRDSSGDSSGGSSGGSTTVAVNSVAIPQGNISLIMGASQSLTAEVLPSNATNKQVTWTSSSPAVATINASGQVTGVSPGTATITVRTVSGGKTASIVVTVTAKPAISLNFSSFGNANKGDAFESESNAAAIWSNRDAYQLKNISLDVQPNATVTTFVYDQGAKASGQPFPVVVSVQAGGQALQPTSETSKSTNGQAFPFGSLLKGSQVSESFLVYLDMNRAEHNLEVTDPRYTTASTTIQWVPAGGQVVESVEAITGQLTVGETLTAGSVKSNGNTVTNGFDYQWYRASTVTGNYQAISGATTSQYTLVEADAGKFFKVRATGDGTQLYGAAATAAYGPVASMVDTEAVFTAIEAAYLGSNASTYVTQSLNLMTTLPAFSGVTISWQSSDPGVVNPQTGGITRHSQDDKPVTLTATVNGALSREWHVVVLSQGMENVGQTGSDNRFAPGYPRAFISNGTIHVEAKTTTPVKAYMLVNVINGHIPSSVEGVLGGYGGAAGAQIHVNSWPYAELEANQLLSFDTGVSITRTRREARVEFVLTNMDNSNRGGLVTILFDQQTMEAIDQQGPELMGIKRNEAGSKLHLYFNEDITTNGLSTAHFNLSSGTVTGIDGFTNYGDQHHVGSVVVLSVSSLGSNATLSYTGSAIKDTSLNQNPALTFSNQPITSAATTIQDVIVGNDGKSVMVKMEGGMSFNYSDPVAWLTKNDFTFETTQGDKKPATMSYSYNEDWIDYRLTFAEPVAVDSSSRMRVEMNKPGLRDYAYDGYGAALVNDVTQNLRSLSTSPTSVEYTNSNKVIKINFDSAMQIDRATFADNFTLKIGGDEYRLRGQLVNTNSSNRSIVQINLTRDANDGYGAKLATLLDATPGNVQIKYDTIHGDGRNQMRDLGGALIPSFSYQSVTFLP</sequence>
<keyword evidence="5" id="KW-1185">Reference proteome</keyword>
<dbReference type="Gene3D" id="2.60.40.2700">
    <property type="match status" value="1"/>
</dbReference>
<dbReference type="Pfam" id="PF02368">
    <property type="entry name" value="Big_2"/>
    <property type="match status" value="1"/>
</dbReference>
<feature type="chain" id="PRO_5045138184" evidence="2">
    <location>
        <begin position="31"/>
        <end position="1286"/>
    </location>
</feature>
<evidence type="ECO:0000256" key="1">
    <source>
        <dbReference type="SAM" id="MobiDB-lite"/>
    </source>
</evidence>
<feature type="signal peptide" evidence="2">
    <location>
        <begin position="1"/>
        <end position="30"/>
    </location>
</feature>
<keyword evidence="2" id="KW-0732">Signal</keyword>
<dbReference type="InterPro" id="IPR012854">
    <property type="entry name" value="Cu_amine_oxidase-like_N"/>
</dbReference>
<dbReference type="RefSeq" id="WP_343186610.1">
    <property type="nucleotide sequence ID" value="NZ_JBCITM010000014.1"/>
</dbReference>
<feature type="region of interest" description="Disordered" evidence="1">
    <location>
        <begin position="359"/>
        <end position="402"/>
    </location>
</feature>
<dbReference type="InterPro" id="IPR003343">
    <property type="entry name" value="Big_2"/>
</dbReference>
<dbReference type="Proteomes" id="UP001407405">
    <property type="component" value="Unassembled WGS sequence"/>
</dbReference>
<evidence type="ECO:0000256" key="2">
    <source>
        <dbReference type="SAM" id="SignalP"/>
    </source>
</evidence>
<dbReference type="Pfam" id="PF20578">
    <property type="entry name" value="aBig_2"/>
    <property type="match status" value="1"/>
</dbReference>
<dbReference type="Pfam" id="PF07833">
    <property type="entry name" value="Cu_amine_oxidN1"/>
    <property type="match status" value="1"/>
</dbReference>
<reference evidence="4 5" key="1">
    <citation type="submission" date="2024-04" db="EMBL/GenBank/DDBJ databases">
        <title>Genome sequencing and metabolic network reconstruction of aminoacids and betaine degradation by Anoxynatronum sibiricum.</title>
        <authorList>
            <person name="Detkova E.N."/>
            <person name="Boltjanskaja Y.V."/>
            <person name="Mardanov A.V."/>
            <person name="Kevbrin V."/>
        </authorList>
    </citation>
    <scope>NUCLEOTIDE SEQUENCE [LARGE SCALE GENOMIC DNA]</scope>
    <source>
        <strain evidence="4 5">Z-7981</strain>
    </source>
</reference>
<dbReference type="Gene3D" id="3.30.457.10">
    <property type="entry name" value="Copper amine oxidase-like, N-terminal domain"/>
    <property type="match status" value="1"/>
</dbReference>
<dbReference type="SUPFAM" id="SSF49373">
    <property type="entry name" value="Invasin/intimin cell-adhesion fragments"/>
    <property type="match status" value="1"/>
</dbReference>
<dbReference type="InterPro" id="IPR036582">
    <property type="entry name" value="Mao_N_sf"/>
</dbReference>
<dbReference type="InterPro" id="IPR008964">
    <property type="entry name" value="Invasin/intimin_cell_adhesion"/>
</dbReference>
<accession>A0ABU9VVX6</accession>
<dbReference type="EMBL" id="JBCITM010000014">
    <property type="protein sequence ID" value="MEN1761311.1"/>
    <property type="molecule type" value="Genomic_DNA"/>
</dbReference>
<dbReference type="InterPro" id="IPR046780">
    <property type="entry name" value="aBig_2"/>
</dbReference>
<evidence type="ECO:0000313" key="4">
    <source>
        <dbReference type="EMBL" id="MEN1761311.1"/>
    </source>
</evidence>
<feature type="domain" description="BIG2" evidence="3">
    <location>
        <begin position="403"/>
        <end position="480"/>
    </location>
</feature>
<dbReference type="Gene3D" id="2.60.40.1080">
    <property type="match status" value="1"/>
</dbReference>
<gene>
    <name evidence="4" type="ORF">AAIG11_12535</name>
</gene>
<organism evidence="4 5">
    <name type="scientific">Anoxynatronum sibiricum</name>
    <dbReference type="NCBI Taxonomy" id="210623"/>
    <lineage>
        <taxon>Bacteria</taxon>
        <taxon>Bacillati</taxon>
        <taxon>Bacillota</taxon>
        <taxon>Clostridia</taxon>
        <taxon>Eubacteriales</taxon>
        <taxon>Clostridiaceae</taxon>
        <taxon>Anoxynatronum</taxon>
    </lineage>
</organism>
<protein>
    <submittedName>
        <fullName evidence="4">Stalk domain-containing protein</fullName>
    </submittedName>
</protein>
<dbReference type="SMART" id="SM00635">
    <property type="entry name" value="BID_2"/>
    <property type="match status" value="1"/>
</dbReference>